<comment type="caution">
    <text evidence="2">The sequence shown here is derived from an EMBL/GenBank/DDBJ whole genome shotgun (WGS) entry which is preliminary data.</text>
</comment>
<keyword evidence="3" id="KW-1185">Reference proteome</keyword>
<sequence length="1175" mass="131749">MKRYHVVSPLFHCILLSLLCSLLQAQDKRNTLPMIVPKSPDVASMEKYIDIPVSENSGTVNLEIPLATINIGKFTLPIGLSYHKNGLMVEEVPSSVGDGWTLNYTGMVSFHQNGINDFKQFGMFYGGVTASGALLDIKKFFKGQMTTFERGTYLDRIMNSQEDSEFDLYNYEFFGKSGMFFYDTLMNPVIIPRSEIKVIKNADTIQITDNENNNYYFANQEYSYTLETSDIEYRPSFNDISAYYLTKVITSENRTILFKYKSYSYTISHSKTLINHFPYNQTGCPSSSVDGFTENSYFGCLLPDSIIFDKGYVKFLISMETRADINGVSPGNFVPYVKGLFINNSDGERVKEYAFTQGYFDTNKRLKLSAVNEINGALTSKSWKFKYYNEMGIFPSFISYSKDHWGFYNGKSNGSLIPNAPYENILLNWRTYSVSYADRNSDFSSVLGMLQEVDYPTGGSSVFEYEPNQIKVRSYNEITSLSPFLTISNATYFTPLSSASTTLSTSPVSGSFIVPASVGGGDPTVQLHGAVIYDPTHFSDPLYQFTGPDKVSTDKLYNVLGMNYSSSNNTSGGTVIDTLSPGTYTYTFTPGQSSDGPPMQYNLNFNIALEQQNAPIPYIVGGVRIAKITQNDSTNRSPKYRRYIYTDSLSQVTFRNVPFYISQTDVNVPNQQGTACYSCGIRASVFDENIAPAAGSHIEYEKVTMYDSSSIGQLGKTESVYLMSVNEAGSYVDPFVVPVNSFWRAGAPVSKKEYKSSGGLFQLVKETQNGYLESDRLKLTNGIRVGYNSYCPVNNNQDRTYNISLSTFFTKQFNLQSTNIYEYLPTQNLLTQNLYTINSPFHSLPTIATSPDSKNNQMSEKTIYSFDYDTSNVSNTDILAIRNLQRKNILIPIEKIQYKTIGGVNYVIGGVLNTYKQDKPVPDKIYNLRLSAPIPMTSFVFSNTLSNSGNFTKDFRYEVDYSFNNYNEFNQILDIVPSNAGPVTYLYDYSKLYAVAEVKNATNADIAYSSFESDQQGNWIYTGATIADATSPTGSRCYNTTLGAISRTGLQSTKKYIVSYWTRNTTSFTIAGTISGYPVKGRSVNGWTFYMHKITGVTSIGITGGLIDELRLFPDNGMMRSYTYSPHKGVTSICDENNAITYYFYDNLGRLSLVKDLNGKVLKSVDYQYKKSITQ</sequence>
<keyword evidence="1" id="KW-0732">Signal</keyword>
<evidence type="ECO:0000313" key="2">
    <source>
        <dbReference type="EMBL" id="MVT44821.1"/>
    </source>
</evidence>
<protein>
    <recommendedName>
        <fullName evidence="4">RHS repeat protein</fullName>
    </recommendedName>
</protein>
<dbReference type="EMBL" id="WRXO01000013">
    <property type="protein sequence ID" value="MVT44821.1"/>
    <property type="molecule type" value="Genomic_DNA"/>
</dbReference>
<accession>A0A6N8JK56</accession>
<reference evidence="2 3" key="1">
    <citation type="submission" date="2019-12" db="EMBL/GenBank/DDBJ databases">
        <title>The draft genomic sequence of strain Chitinophaga oryziterrae JCM 16595.</title>
        <authorList>
            <person name="Zhang X."/>
        </authorList>
    </citation>
    <scope>NUCLEOTIDE SEQUENCE [LARGE SCALE GENOMIC DNA]</scope>
    <source>
        <strain evidence="2 3">JCM 16595</strain>
    </source>
</reference>
<dbReference type="Proteomes" id="UP000468388">
    <property type="component" value="Unassembled WGS sequence"/>
</dbReference>
<dbReference type="OrthoDB" id="680656at2"/>
<proteinExistence type="predicted"/>
<dbReference type="AlphaFoldDB" id="A0A6N8JK56"/>
<dbReference type="RefSeq" id="WP_157303610.1">
    <property type="nucleotide sequence ID" value="NZ_BAAAZB010000005.1"/>
</dbReference>
<feature type="chain" id="PRO_5026820098" description="RHS repeat protein" evidence="1">
    <location>
        <begin position="26"/>
        <end position="1175"/>
    </location>
</feature>
<evidence type="ECO:0008006" key="4">
    <source>
        <dbReference type="Google" id="ProtNLM"/>
    </source>
</evidence>
<gene>
    <name evidence="2" type="ORF">GO495_29790</name>
</gene>
<organism evidence="2 3">
    <name type="scientific">Chitinophaga oryziterrae</name>
    <dbReference type="NCBI Taxonomy" id="1031224"/>
    <lineage>
        <taxon>Bacteria</taxon>
        <taxon>Pseudomonadati</taxon>
        <taxon>Bacteroidota</taxon>
        <taxon>Chitinophagia</taxon>
        <taxon>Chitinophagales</taxon>
        <taxon>Chitinophagaceae</taxon>
        <taxon>Chitinophaga</taxon>
    </lineage>
</organism>
<evidence type="ECO:0000313" key="3">
    <source>
        <dbReference type="Proteomes" id="UP000468388"/>
    </source>
</evidence>
<name>A0A6N8JK56_9BACT</name>
<feature type="signal peptide" evidence="1">
    <location>
        <begin position="1"/>
        <end position="25"/>
    </location>
</feature>
<evidence type="ECO:0000256" key="1">
    <source>
        <dbReference type="SAM" id="SignalP"/>
    </source>
</evidence>